<keyword evidence="2" id="KW-1185">Reference proteome</keyword>
<sequence>MFPWPISVSLCTRVYMPEKRAELDEKCIDHIRRPNTTAAFCNDPLSIYNAPTTVRCGHYTAMSASESTPPLVATFETNETVSEKYCKVRKHFGGLSVGLAIFDVECEDWQGKCTALKTPMPGTNRFRDIASYVASCGQCHWRQTPLHALSFLTRGSASSLDCSDNDSRLTTLRTPRPK</sequence>
<dbReference type="AlphaFoldDB" id="A0A9J6F5Q2"/>
<organism evidence="1 2">
    <name type="scientific">Rhipicephalus microplus</name>
    <name type="common">Cattle tick</name>
    <name type="synonym">Boophilus microplus</name>
    <dbReference type="NCBI Taxonomy" id="6941"/>
    <lineage>
        <taxon>Eukaryota</taxon>
        <taxon>Metazoa</taxon>
        <taxon>Ecdysozoa</taxon>
        <taxon>Arthropoda</taxon>
        <taxon>Chelicerata</taxon>
        <taxon>Arachnida</taxon>
        <taxon>Acari</taxon>
        <taxon>Parasitiformes</taxon>
        <taxon>Ixodida</taxon>
        <taxon>Ixodoidea</taxon>
        <taxon>Ixodidae</taxon>
        <taxon>Rhipicephalinae</taxon>
        <taxon>Rhipicephalus</taxon>
        <taxon>Boophilus</taxon>
    </lineage>
</organism>
<reference evidence="1" key="2">
    <citation type="submission" date="2021-09" db="EMBL/GenBank/DDBJ databases">
        <authorList>
            <person name="Jia N."/>
            <person name="Wang J."/>
            <person name="Shi W."/>
            <person name="Du L."/>
            <person name="Sun Y."/>
            <person name="Zhan W."/>
            <person name="Jiang J."/>
            <person name="Wang Q."/>
            <person name="Zhang B."/>
            <person name="Ji P."/>
            <person name="Sakyi L.B."/>
            <person name="Cui X."/>
            <person name="Yuan T."/>
            <person name="Jiang B."/>
            <person name="Yang W."/>
            <person name="Lam T.T.-Y."/>
            <person name="Chang Q."/>
            <person name="Ding S."/>
            <person name="Wang X."/>
            <person name="Zhu J."/>
            <person name="Ruan X."/>
            <person name="Zhao L."/>
            <person name="Wei J."/>
            <person name="Que T."/>
            <person name="Du C."/>
            <person name="Cheng J."/>
            <person name="Dai P."/>
            <person name="Han X."/>
            <person name="Huang E."/>
            <person name="Gao Y."/>
            <person name="Liu J."/>
            <person name="Shao H."/>
            <person name="Ye R."/>
            <person name="Li L."/>
            <person name="Wei W."/>
            <person name="Wang X."/>
            <person name="Wang C."/>
            <person name="Huo Q."/>
            <person name="Li W."/>
            <person name="Guo W."/>
            <person name="Chen H."/>
            <person name="Chen S."/>
            <person name="Zhou L."/>
            <person name="Zhou L."/>
            <person name="Ni X."/>
            <person name="Tian J."/>
            <person name="Zhou Y."/>
            <person name="Sheng Y."/>
            <person name="Liu T."/>
            <person name="Pan Y."/>
            <person name="Xia L."/>
            <person name="Li J."/>
            <person name="Zhao F."/>
            <person name="Cao W."/>
        </authorList>
    </citation>
    <scope>NUCLEOTIDE SEQUENCE</scope>
    <source>
        <strain evidence="1">Rmic-2018</strain>
        <tissue evidence="1">Larvae</tissue>
    </source>
</reference>
<protein>
    <submittedName>
        <fullName evidence="1">Uncharacterized protein</fullName>
    </submittedName>
</protein>
<evidence type="ECO:0000313" key="2">
    <source>
        <dbReference type="Proteomes" id="UP000821866"/>
    </source>
</evidence>
<accession>A0A9J6F5Q2</accession>
<dbReference type="EMBL" id="JABSTU010000001">
    <property type="protein sequence ID" value="KAH8041876.1"/>
    <property type="molecule type" value="Genomic_DNA"/>
</dbReference>
<evidence type="ECO:0000313" key="1">
    <source>
        <dbReference type="EMBL" id="KAH8041876.1"/>
    </source>
</evidence>
<reference evidence="1" key="1">
    <citation type="journal article" date="2020" name="Cell">
        <title>Large-Scale Comparative Analyses of Tick Genomes Elucidate Their Genetic Diversity and Vector Capacities.</title>
        <authorList>
            <consortium name="Tick Genome and Microbiome Consortium (TIGMIC)"/>
            <person name="Jia N."/>
            <person name="Wang J."/>
            <person name="Shi W."/>
            <person name="Du L."/>
            <person name="Sun Y."/>
            <person name="Zhan W."/>
            <person name="Jiang J.F."/>
            <person name="Wang Q."/>
            <person name="Zhang B."/>
            <person name="Ji P."/>
            <person name="Bell-Sakyi L."/>
            <person name="Cui X.M."/>
            <person name="Yuan T.T."/>
            <person name="Jiang B.G."/>
            <person name="Yang W.F."/>
            <person name="Lam T.T."/>
            <person name="Chang Q.C."/>
            <person name="Ding S.J."/>
            <person name="Wang X.J."/>
            <person name="Zhu J.G."/>
            <person name="Ruan X.D."/>
            <person name="Zhao L."/>
            <person name="Wei J.T."/>
            <person name="Ye R.Z."/>
            <person name="Que T.C."/>
            <person name="Du C.H."/>
            <person name="Zhou Y.H."/>
            <person name="Cheng J.X."/>
            <person name="Dai P.F."/>
            <person name="Guo W.B."/>
            <person name="Han X.H."/>
            <person name="Huang E.J."/>
            <person name="Li L.F."/>
            <person name="Wei W."/>
            <person name="Gao Y.C."/>
            <person name="Liu J.Z."/>
            <person name="Shao H.Z."/>
            <person name="Wang X."/>
            <person name="Wang C.C."/>
            <person name="Yang T.C."/>
            <person name="Huo Q.B."/>
            <person name="Li W."/>
            <person name="Chen H.Y."/>
            <person name="Chen S.E."/>
            <person name="Zhou L.G."/>
            <person name="Ni X.B."/>
            <person name="Tian J.H."/>
            <person name="Sheng Y."/>
            <person name="Liu T."/>
            <person name="Pan Y.S."/>
            <person name="Xia L.Y."/>
            <person name="Li J."/>
            <person name="Zhao F."/>
            <person name="Cao W.C."/>
        </authorList>
    </citation>
    <scope>NUCLEOTIDE SEQUENCE</scope>
    <source>
        <strain evidence="1">Rmic-2018</strain>
    </source>
</reference>
<gene>
    <name evidence="1" type="ORF">HPB51_019257</name>
</gene>
<proteinExistence type="predicted"/>
<name>A0A9J6F5Q2_RHIMP</name>
<comment type="caution">
    <text evidence="1">The sequence shown here is derived from an EMBL/GenBank/DDBJ whole genome shotgun (WGS) entry which is preliminary data.</text>
</comment>
<dbReference type="Proteomes" id="UP000821866">
    <property type="component" value="Chromosome 1"/>
</dbReference>